<name>A0AB73IPC7_9BURK</name>
<evidence type="ECO:0000256" key="1">
    <source>
        <dbReference type="SAM" id="MobiDB-lite"/>
    </source>
</evidence>
<feature type="region of interest" description="Disordered" evidence="1">
    <location>
        <begin position="88"/>
        <end position="120"/>
    </location>
</feature>
<dbReference type="Proteomes" id="UP001229486">
    <property type="component" value="Unassembled WGS sequence"/>
</dbReference>
<feature type="compositionally biased region" description="Polar residues" evidence="1">
    <location>
        <begin position="1"/>
        <end position="11"/>
    </location>
</feature>
<accession>A0AB73IPC7</accession>
<protein>
    <submittedName>
        <fullName evidence="2">Uncharacterized protein</fullName>
    </submittedName>
</protein>
<dbReference type="EMBL" id="JAURTK010000037">
    <property type="protein sequence ID" value="MDP9651885.1"/>
    <property type="molecule type" value="Genomic_DNA"/>
</dbReference>
<dbReference type="RefSeq" id="WP_392396392.1">
    <property type="nucleotide sequence ID" value="NZ_JAURTK010000037.1"/>
</dbReference>
<reference evidence="2" key="1">
    <citation type="submission" date="2023-07" db="EMBL/GenBank/DDBJ databases">
        <title>Sorghum-associated microbial communities from plants grown in Nebraska, USA.</title>
        <authorList>
            <person name="Schachtman D."/>
        </authorList>
    </citation>
    <scope>NUCLEOTIDE SEQUENCE</scope>
    <source>
        <strain evidence="2">DS1061</strain>
    </source>
</reference>
<feature type="region of interest" description="Disordered" evidence="1">
    <location>
        <begin position="1"/>
        <end position="24"/>
    </location>
</feature>
<dbReference type="AlphaFoldDB" id="A0AB73IPC7"/>
<organism evidence="2 3">
    <name type="scientific">Paraburkholderia caledonica</name>
    <dbReference type="NCBI Taxonomy" id="134536"/>
    <lineage>
        <taxon>Bacteria</taxon>
        <taxon>Pseudomonadati</taxon>
        <taxon>Pseudomonadota</taxon>
        <taxon>Betaproteobacteria</taxon>
        <taxon>Burkholderiales</taxon>
        <taxon>Burkholderiaceae</taxon>
        <taxon>Paraburkholderia</taxon>
    </lineage>
</organism>
<dbReference type="InterPro" id="IPR026487">
    <property type="entry name" value="CHP04141"/>
</dbReference>
<sequence>MADETNCSGPTNDRLPPGIKLPDPAVQPKAGNYRIVYPIVTTTELPQALPSFSKVILKNALASLGALGFSVAIAKIEFDPEFLRRASCKPSRRTRATTQDPAGMTRRRHPRSEPPAAPAI</sequence>
<proteinExistence type="predicted"/>
<evidence type="ECO:0000313" key="3">
    <source>
        <dbReference type="Proteomes" id="UP001229486"/>
    </source>
</evidence>
<dbReference type="Pfam" id="PF19614">
    <property type="entry name" value="DUF6119"/>
    <property type="match status" value="1"/>
</dbReference>
<comment type="caution">
    <text evidence="2">The sequence shown here is derived from an EMBL/GenBank/DDBJ whole genome shotgun (WGS) entry which is preliminary data.</text>
</comment>
<evidence type="ECO:0000313" key="2">
    <source>
        <dbReference type="EMBL" id="MDP9651885.1"/>
    </source>
</evidence>
<gene>
    <name evidence="2" type="ORF">J2793_007360</name>
</gene>